<dbReference type="SUPFAM" id="SSF50974">
    <property type="entry name" value="Nitrous oxide reductase, N-terminal domain"/>
    <property type="match status" value="1"/>
</dbReference>
<dbReference type="Proteomes" id="UP000276888">
    <property type="component" value="Chromosome"/>
</dbReference>
<protein>
    <submittedName>
        <fullName evidence="2">6-phosphogluconolactonase</fullName>
        <ecNumber evidence="2">3.1.1.31</ecNumber>
    </submittedName>
</protein>
<dbReference type="PANTHER" id="PTHR30344:SF1">
    <property type="entry name" value="6-PHOSPHOGLUCONOLACTONASE"/>
    <property type="match status" value="1"/>
</dbReference>
<dbReference type="PANTHER" id="PTHR30344">
    <property type="entry name" value="6-PHOSPHOGLUCONOLACTONASE-RELATED"/>
    <property type="match status" value="1"/>
</dbReference>
<evidence type="ECO:0000256" key="1">
    <source>
        <dbReference type="ARBA" id="ARBA00005564"/>
    </source>
</evidence>
<dbReference type="InterPro" id="IPR050282">
    <property type="entry name" value="Cycloisomerase_2"/>
</dbReference>
<dbReference type="InterPro" id="IPR011045">
    <property type="entry name" value="N2O_reductase_N"/>
</dbReference>
<dbReference type="AlphaFoldDB" id="A0A3S9W5V9"/>
<reference evidence="2 3" key="1">
    <citation type="submission" date="2018-08" db="EMBL/GenBank/DDBJ databases">
        <title>Microbacterium lemovicicum sp. nov., a bacterium isolated from a natural uranium-rich soil.</title>
        <authorList>
            <person name="ORTET P."/>
        </authorList>
    </citation>
    <scope>NUCLEOTIDE SEQUENCE [LARGE SCALE GENOMIC DNA]</scope>
    <source>
        <strain evidence="2 3">Viu22</strain>
    </source>
</reference>
<evidence type="ECO:0000313" key="3">
    <source>
        <dbReference type="Proteomes" id="UP000276888"/>
    </source>
</evidence>
<dbReference type="EMBL" id="CP031423">
    <property type="protein sequence ID" value="AZS35472.1"/>
    <property type="molecule type" value="Genomic_DNA"/>
</dbReference>
<dbReference type="InterPro" id="IPR019405">
    <property type="entry name" value="Lactonase_7-beta_prop"/>
</dbReference>
<keyword evidence="3" id="KW-1185">Reference proteome</keyword>
<proteinExistence type="inferred from homology"/>
<dbReference type="Gene3D" id="2.130.10.10">
    <property type="entry name" value="YVTN repeat-like/Quinoprotein amine dehydrogenase"/>
    <property type="match status" value="2"/>
</dbReference>
<keyword evidence="2" id="KW-0378">Hydrolase</keyword>
<dbReference type="Pfam" id="PF10282">
    <property type="entry name" value="Lactonase"/>
    <property type="match status" value="2"/>
</dbReference>
<dbReference type="EC" id="3.1.1.31" evidence="2"/>
<dbReference type="InterPro" id="IPR015943">
    <property type="entry name" value="WD40/YVTN_repeat-like_dom_sf"/>
</dbReference>
<dbReference type="OrthoDB" id="9790815at2"/>
<name>A0A3S9W5V9_9MICO</name>
<organism evidence="2 3">
    <name type="scientific">Microbacterium lemovicicum</name>
    <dbReference type="NCBI Taxonomy" id="1072463"/>
    <lineage>
        <taxon>Bacteria</taxon>
        <taxon>Bacillati</taxon>
        <taxon>Actinomycetota</taxon>
        <taxon>Actinomycetes</taxon>
        <taxon>Micrococcales</taxon>
        <taxon>Microbacteriaceae</taxon>
        <taxon>Microbacterium</taxon>
    </lineage>
</organism>
<dbReference type="GO" id="GO:0017057">
    <property type="term" value="F:6-phosphogluconolactonase activity"/>
    <property type="evidence" value="ECO:0007669"/>
    <property type="project" value="UniProtKB-EC"/>
</dbReference>
<dbReference type="RefSeq" id="WP_127094295.1">
    <property type="nucleotide sequence ID" value="NZ_CP031423.1"/>
</dbReference>
<sequence>MRFWLGSYTSDAGGRAAGIGALRAGEPDVASAGGPLSFVGTAAAAASPSWLAQHPTLDVVYATLEHRGQVAAFRRTGLDSFVPLGAPVDAGEAVCHAAVAPDGRTLVASCWGDGRVVRMSLDAAGTPAAPVIAAAAADPFAGPVDPFATTGDGSAGESFGGAEGAALAAGLFTVPGMGVGPSALDAELAAASRALRAAAGDEYGHLVPEYDLAEDAVAEAAPPVAGGVPERVSRAHAAVYLPDGRVATTDLGFDLVRFWRIGSTGIRIDGEVVLPRGSGPRHMVLHPSGHLHVLAEYSREIFTLAAGPDGRWRLLGGIAASALTMDGDTGAELARSHDGQFLYAGIRGSDTIATLRVRGEGDRLEAVALVDAGVTWPRHHLVSRDILLVAGERSDDVVSLTLDIRTGVPGRVRSRTEAPSPTRILPARR</sequence>
<comment type="similarity">
    <text evidence="1">Belongs to the cycloisomerase 2 family.</text>
</comment>
<dbReference type="KEGG" id="mlv:CVS47_00064"/>
<accession>A0A3S9W5V9</accession>
<gene>
    <name evidence="2" type="primary">pgl_1</name>
    <name evidence="2" type="ORF">CVS47_00064</name>
</gene>
<evidence type="ECO:0000313" key="2">
    <source>
        <dbReference type="EMBL" id="AZS35472.1"/>
    </source>
</evidence>